<dbReference type="AlphaFoldDB" id="A0AAW7K7R8"/>
<dbReference type="RefSeq" id="WP_289817719.1">
    <property type="nucleotide sequence ID" value="NZ_JAUEHU010000004.1"/>
</dbReference>
<evidence type="ECO:0000313" key="2">
    <source>
        <dbReference type="Proteomes" id="UP001167864"/>
    </source>
</evidence>
<gene>
    <name evidence="1" type="ORF">QVN42_05545</name>
</gene>
<proteinExistence type="predicted"/>
<protein>
    <submittedName>
        <fullName evidence="1">Uncharacterized protein</fullName>
    </submittedName>
</protein>
<organism evidence="1 2">
    <name type="scientific">Yersinia nurmii</name>
    <dbReference type="NCBI Taxonomy" id="685706"/>
    <lineage>
        <taxon>Bacteria</taxon>
        <taxon>Pseudomonadati</taxon>
        <taxon>Pseudomonadota</taxon>
        <taxon>Gammaproteobacteria</taxon>
        <taxon>Enterobacterales</taxon>
        <taxon>Yersiniaceae</taxon>
        <taxon>Yersinia</taxon>
    </lineage>
</organism>
<dbReference type="Proteomes" id="UP001167864">
    <property type="component" value="Unassembled WGS sequence"/>
</dbReference>
<dbReference type="EMBL" id="JAUEHU010000004">
    <property type="protein sequence ID" value="MDN0086865.1"/>
    <property type="molecule type" value="Genomic_DNA"/>
</dbReference>
<accession>A0AAW7K7R8</accession>
<reference evidence="1" key="1">
    <citation type="submission" date="2023-06" db="EMBL/GenBank/DDBJ databases">
        <authorList>
            <person name="Polev D.E."/>
            <person name="Saitova A.T."/>
            <person name="Bogumilchik E.A."/>
            <person name="Kokorina G.I."/>
            <person name="Voskresenskaia E.A."/>
        </authorList>
    </citation>
    <scope>NUCLEOTIDE SEQUENCE</scope>
    <source>
        <strain evidence="1">2145 StPb PI</strain>
    </source>
</reference>
<comment type="caution">
    <text evidence="1">The sequence shown here is derived from an EMBL/GenBank/DDBJ whole genome shotgun (WGS) entry which is preliminary data.</text>
</comment>
<sequence>MLFGLTVFWGWRSGSLITFKIENLDPNALVTQLQINERWQDSPLSYLPFIPLLKWQHQILETTLLESAPADLGNITEEVRRHYDRFRTEAPIRQREMILALAQYILVKQRLFEHDYLAGSFEQLRYVKKPVSDVAVPILLPYIHLALQRAQWRLQPEKSELTQLRQLLAQLVESDPQWRWLLASESNASVKPAVNIWLHSVSMDDFPDLWTLVRVQQVNDWLDIVEQAAGDDIALTTLTAFRQQWPSMRQENWLQLLFNVVNEDFPPLSAQEWQDRLLSIRRGSSPSMEFARQMNLQLSDISESQSQPWLQEHRRLIILDQYITRSPMMGYPHEIKQQWRQRIERWLMPKPQSAAAATKVSLRAWQAWREALSFAVEESIRTAQDSRKLTEGLFQQQEETTSNPLQRLFQRYIELQKGAGHHTQDLGINAVWKLYQSDGDFLLAHAIRCTGCWVQKQWEDQVLEPMNQNGKGLSYDEQQALAWQYVSDFLAGPAQAVLSMSENGPQINHYQGKSAALTPGFLGLLETLSQRENTIANFVRENMQEPWPQSQRDKAFKVDSDGLRQRHSLDINPQQSMPSWLFQLPPKVVHCQ</sequence>
<evidence type="ECO:0000313" key="1">
    <source>
        <dbReference type="EMBL" id="MDN0086865.1"/>
    </source>
</evidence>
<name>A0AAW7K7R8_9GAMM</name>